<evidence type="ECO:0000313" key="2">
    <source>
        <dbReference type="EMBL" id="KAK7450535.1"/>
    </source>
</evidence>
<proteinExistence type="predicted"/>
<feature type="region of interest" description="Disordered" evidence="1">
    <location>
        <begin position="149"/>
        <end position="173"/>
    </location>
</feature>
<accession>A0ABR1J9E3</accession>
<feature type="region of interest" description="Disordered" evidence="1">
    <location>
        <begin position="57"/>
        <end position="83"/>
    </location>
</feature>
<gene>
    <name evidence="2" type="primary">CCH1_2</name>
    <name evidence="2" type="ORF">VKT23_012844</name>
</gene>
<name>A0ABR1J9E3_9AGAR</name>
<protein>
    <submittedName>
        <fullName evidence="2">Calcium channel protein</fullName>
    </submittedName>
</protein>
<keyword evidence="3" id="KW-1185">Reference proteome</keyword>
<sequence>MNKLVTDLVNLDRVHSLLKTISHQRKFLNHLARKRAAESQHEIPIIVVDTMPSSLPQTTRDISFAPNTPNHSPSPSYSDYNGSRNSMTATVLQRARGLVTFLGRQLTLGDIRERDSIVEEDPQLVLSSMQRRRTIRHRLSLESLSFGSSVSSFFPSSLSSSSRTSTAGSSRECSRTIFSSSTRSWDLVRGGVVLVPLLATLVPLLQTLSSPALPTDPVGVVDVHPPKSSLGCNILFKPGSNSLLSRNLHRVKRLSIHQLLSFLMHLQQRPLLLPIRSLEVIKTLGNSLELGTRPRLPLFLLKLGDLDRNEILGINPLSHTLLHLFQLFLFEQSSLDKDLSILLGLFNTDTFTFSFVSFGLRSEASLAKRDCSDLRKDSSFSFRITSSLTSSRRRWVRERRRERERARRSVLIAAIKLVKCSSGECKGTEGGGPMT</sequence>
<organism evidence="2 3">
    <name type="scientific">Marasmiellus scandens</name>
    <dbReference type="NCBI Taxonomy" id="2682957"/>
    <lineage>
        <taxon>Eukaryota</taxon>
        <taxon>Fungi</taxon>
        <taxon>Dikarya</taxon>
        <taxon>Basidiomycota</taxon>
        <taxon>Agaricomycotina</taxon>
        <taxon>Agaricomycetes</taxon>
        <taxon>Agaricomycetidae</taxon>
        <taxon>Agaricales</taxon>
        <taxon>Marasmiineae</taxon>
        <taxon>Omphalotaceae</taxon>
        <taxon>Marasmiellus</taxon>
    </lineage>
</organism>
<dbReference type="Proteomes" id="UP001498398">
    <property type="component" value="Unassembled WGS sequence"/>
</dbReference>
<evidence type="ECO:0000256" key="1">
    <source>
        <dbReference type="SAM" id="MobiDB-lite"/>
    </source>
</evidence>
<feature type="compositionally biased region" description="Low complexity" evidence="1">
    <location>
        <begin position="149"/>
        <end position="170"/>
    </location>
</feature>
<evidence type="ECO:0000313" key="3">
    <source>
        <dbReference type="Proteomes" id="UP001498398"/>
    </source>
</evidence>
<reference evidence="2 3" key="1">
    <citation type="submission" date="2024-01" db="EMBL/GenBank/DDBJ databases">
        <title>A draft genome for the cacao thread blight pathogen Marasmiellus scandens.</title>
        <authorList>
            <person name="Baruah I.K."/>
            <person name="Leung J."/>
            <person name="Bukari Y."/>
            <person name="Amoako-Attah I."/>
            <person name="Meinhardt L.W."/>
            <person name="Bailey B.A."/>
            <person name="Cohen S.P."/>
        </authorList>
    </citation>
    <scope>NUCLEOTIDE SEQUENCE [LARGE SCALE GENOMIC DNA]</scope>
    <source>
        <strain evidence="2 3">GH-19</strain>
    </source>
</reference>
<comment type="caution">
    <text evidence="2">The sequence shown here is derived from an EMBL/GenBank/DDBJ whole genome shotgun (WGS) entry which is preliminary data.</text>
</comment>
<dbReference type="EMBL" id="JBANRG010000033">
    <property type="protein sequence ID" value="KAK7450535.1"/>
    <property type="molecule type" value="Genomic_DNA"/>
</dbReference>